<keyword evidence="2" id="KW-1185">Reference proteome</keyword>
<reference evidence="1 2" key="1">
    <citation type="submission" date="2024-03" db="EMBL/GenBank/DDBJ databases">
        <title>Community enrichment and isolation of bacterial strains for fucoidan degradation.</title>
        <authorList>
            <person name="Sichert A."/>
        </authorList>
    </citation>
    <scope>NUCLEOTIDE SEQUENCE [LARGE SCALE GENOMIC DNA]</scope>
    <source>
        <strain evidence="1 2">AS76</strain>
    </source>
</reference>
<evidence type="ECO:0000313" key="2">
    <source>
        <dbReference type="Proteomes" id="UP001449225"/>
    </source>
</evidence>
<comment type="caution">
    <text evidence="1">The sequence shown here is derived from an EMBL/GenBank/DDBJ whole genome shotgun (WGS) entry which is preliminary data.</text>
</comment>
<evidence type="ECO:0008006" key="3">
    <source>
        <dbReference type="Google" id="ProtNLM"/>
    </source>
</evidence>
<dbReference type="RefSeq" id="WP_342854289.1">
    <property type="nucleotide sequence ID" value="NZ_JBBMRA010000006.1"/>
</dbReference>
<protein>
    <recommendedName>
        <fullName evidence="3">DUF3352 domain-containing protein</fullName>
    </recommendedName>
</protein>
<sequence>MRKVIIAGAVIAAGTVGYMVSQQGDLGSSSEYSPIAYVPADSVIFSGQFEPFPLKDYLSSTMFAQTNMPDDLLEELDDSDDPKQRFLASLVTSYFTAARSVESFQTTFGLPDQIKTFVYAVGFMPVVRYQVTDEQGLWAVLDKAELDSGFKHEARTLGEFKYRAYTFDDTEKGEFFEVVVAYENGWATWTINTHANTPSDLALALAQTKPEASLEAAGVLESIQKKHGFIGSTLSYVDHKGIVTALTTAEGNRLAAMLTKAMEMDGSAAELDDIRTPECQAEMGAIAANWPRTVAGVRSADDLKITPERSYMKAALVVESNNQVVLDALTSMQGFIPSYLNETQVFGMGLGVDANKLGPALSSIWSNMLEPSYTCAPLVEMQAGIQEANPAALGMFTGMAQGVKGVAFGVQDFSISMDTAEPKLNSLEGIISLSAEEPAVLFNMAKAFAPPLAQIQLPSDGSPIDLSTIIPLPAELDIKPMLALKGKHLVVYNGAKGEATANQLAAETIESNGLLNFSVDYKKMLQPLLPVLAMAGDPEVTEQLDALKNIDMRVKMDIHLNAQGILVESEADIKAPSK</sequence>
<name>A0ABU9TRU6_9GAMM</name>
<evidence type="ECO:0000313" key="1">
    <source>
        <dbReference type="EMBL" id="MEM5536426.1"/>
    </source>
</evidence>
<accession>A0ABU9TRU6</accession>
<dbReference type="EMBL" id="JBBMRA010000006">
    <property type="protein sequence ID" value="MEM5536426.1"/>
    <property type="molecule type" value="Genomic_DNA"/>
</dbReference>
<gene>
    <name evidence="1" type="ORF">WNY58_08490</name>
</gene>
<proteinExistence type="predicted"/>
<organism evidence="1 2">
    <name type="scientific">Neptuniibacter pectenicola</name>
    <dbReference type="NCBI Taxonomy" id="1806669"/>
    <lineage>
        <taxon>Bacteria</taxon>
        <taxon>Pseudomonadati</taxon>
        <taxon>Pseudomonadota</taxon>
        <taxon>Gammaproteobacteria</taxon>
        <taxon>Oceanospirillales</taxon>
        <taxon>Oceanospirillaceae</taxon>
        <taxon>Neptuniibacter</taxon>
    </lineage>
</organism>
<dbReference type="Proteomes" id="UP001449225">
    <property type="component" value="Unassembled WGS sequence"/>
</dbReference>